<reference evidence="6" key="1">
    <citation type="submission" date="2009-02" db="EMBL/GenBank/DDBJ databases">
        <authorList>
            <person name="Fulton L."/>
            <person name="Clifton S."/>
            <person name="Fulton B."/>
            <person name="Xu J."/>
            <person name="Minx P."/>
            <person name="Pepin K.H."/>
            <person name="Johnson M."/>
            <person name="Bhonagiri V."/>
            <person name="Nash W.E."/>
            <person name="Mardis E.R."/>
            <person name="Wilson R.K."/>
        </authorList>
    </citation>
    <scope>NUCLEOTIDE SEQUENCE [LARGE SCALE GENOMIC DNA]</scope>
    <source>
        <strain evidence="6">DSM 15053</strain>
    </source>
</reference>
<keyword evidence="3 4" id="KW-0418">Kinase</keyword>
<dbReference type="CDD" id="cd01166">
    <property type="entry name" value="KdgK"/>
    <property type="match status" value="1"/>
</dbReference>
<evidence type="ECO:0000256" key="4">
    <source>
        <dbReference type="RuleBase" id="RU003704"/>
    </source>
</evidence>
<dbReference type="GO" id="GO:0006796">
    <property type="term" value="P:phosphate-containing compound metabolic process"/>
    <property type="evidence" value="ECO:0007669"/>
    <property type="project" value="UniProtKB-ARBA"/>
</dbReference>
<evidence type="ECO:0000256" key="2">
    <source>
        <dbReference type="ARBA" id="ARBA00022679"/>
    </source>
</evidence>
<dbReference type="PROSITE" id="PS00584">
    <property type="entry name" value="PFKB_KINASES_2"/>
    <property type="match status" value="1"/>
</dbReference>
<dbReference type="STRING" id="553973.CLOHYLEM_05828"/>
<dbReference type="PRINTS" id="PR00990">
    <property type="entry name" value="RIBOKINASE"/>
</dbReference>
<dbReference type="GO" id="GO:0005829">
    <property type="term" value="C:cytosol"/>
    <property type="evidence" value="ECO:0007669"/>
    <property type="project" value="TreeGrafter"/>
</dbReference>
<dbReference type="RefSeq" id="WP_006443174.1">
    <property type="nucleotide sequence ID" value="NZ_CP036524.1"/>
</dbReference>
<keyword evidence="7" id="KW-1185">Reference proteome</keyword>
<dbReference type="PANTHER" id="PTHR10584">
    <property type="entry name" value="SUGAR KINASE"/>
    <property type="match status" value="1"/>
</dbReference>
<keyword evidence="2 4" id="KW-0808">Transferase</keyword>
<name>C0C109_9FIRM</name>
<proteinExistence type="inferred from homology"/>
<dbReference type="InterPro" id="IPR011611">
    <property type="entry name" value="PfkB_dom"/>
</dbReference>
<dbReference type="Gene3D" id="3.40.1190.20">
    <property type="match status" value="1"/>
</dbReference>
<comment type="caution">
    <text evidence="6">The sequence shown here is derived from an EMBL/GenBank/DDBJ whole genome shotgun (WGS) entry which is preliminary data.</text>
</comment>
<accession>C0C109</accession>
<dbReference type="InterPro" id="IPR002139">
    <property type="entry name" value="Ribo/fructo_kinase"/>
</dbReference>
<dbReference type="GO" id="GO:0016301">
    <property type="term" value="F:kinase activity"/>
    <property type="evidence" value="ECO:0007669"/>
    <property type="project" value="UniProtKB-KW"/>
</dbReference>
<dbReference type="InterPro" id="IPR029056">
    <property type="entry name" value="Ribokinase-like"/>
</dbReference>
<evidence type="ECO:0000256" key="1">
    <source>
        <dbReference type="ARBA" id="ARBA00010688"/>
    </source>
</evidence>
<dbReference type="EMBL" id="ABYI02000022">
    <property type="protein sequence ID" value="EEG73823.1"/>
    <property type="molecule type" value="Genomic_DNA"/>
</dbReference>
<organism evidence="6 7">
    <name type="scientific">[Clostridium] hylemonae DSM 15053</name>
    <dbReference type="NCBI Taxonomy" id="553973"/>
    <lineage>
        <taxon>Bacteria</taxon>
        <taxon>Bacillati</taxon>
        <taxon>Bacillota</taxon>
        <taxon>Clostridia</taxon>
        <taxon>Lachnospirales</taxon>
        <taxon>Lachnospiraceae</taxon>
    </lineage>
</organism>
<dbReference type="InterPro" id="IPR002173">
    <property type="entry name" value="Carboh/pur_kinase_PfkB_CS"/>
</dbReference>
<dbReference type="Proteomes" id="UP000004893">
    <property type="component" value="Unassembled WGS sequence"/>
</dbReference>
<comment type="similarity">
    <text evidence="1 4">Belongs to the carbohydrate kinase PfkB family.</text>
</comment>
<sequence length="306" mass="31883">MDSEILIIGAAIVDVLARPVGADVFKTGSKPADEIRMSTGGDALNEATVLARLGKRVRLATVIGKDMAGRMLAEHCAAEGIVLEDGCFHDDIATGINIVLVEDDGERSFLTNPHGSLRKLSLSHIKMPFSPCTKILCFASIFVSPEIDTAALVRIFKTAGEQGITVCADMTTCKNGETAEDMAPALAYVDYLFANAKEASLITGREAPEESAACLVQAGAANVIIKCGGAGCVVHSRTECFAVPAEPGVECVDTTGAGDSFAAGFLNALSEGRSLKECAVYANKCGALAVSSVGAAEWSRSLKTLF</sequence>
<dbReference type="AlphaFoldDB" id="C0C109"/>
<feature type="domain" description="Carbohydrate kinase PfkB" evidence="5">
    <location>
        <begin position="4"/>
        <end position="297"/>
    </location>
</feature>
<dbReference type="OrthoDB" id="9788681at2"/>
<dbReference type="eggNOG" id="COG0524">
    <property type="taxonomic scope" value="Bacteria"/>
</dbReference>
<gene>
    <name evidence="6" type="ORF">CLOHYLEM_05828</name>
</gene>
<evidence type="ECO:0000313" key="6">
    <source>
        <dbReference type="EMBL" id="EEG73823.1"/>
    </source>
</evidence>
<evidence type="ECO:0000313" key="7">
    <source>
        <dbReference type="Proteomes" id="UP000004893"/>
    </source>
</evidence>
<dbReference type="PROSITE" id="PS00583">
    <property type="entry name" value="PFKB_KINASES_1"/>
    <property type="match status" value="1"/>
</dbReference>
<dbReference type="SUPFAM" id="SSF53613">
    <property type="entry name" value="Ribokinase-like"/>
    <property type="match status" value="1"/>
</dbReference>
<protein>
    <submittedName>
        <fullName evidence="6">Kinase, PfkB family</fullName>
    </submittedName>
</protein>
<dbReference type="HOGENOM" id="CLU_027634_6_0_9"/>
<evidence type="ECO:0000259" key="5">
    <source>
        <dbReference type="Pfam" id="PF00294"/>
    </source>
</evidence>
<evidence type="ECO:0000256" key="3">
    <source>
        <dbReference type="ARBA" id="ARBA00022777"/>
    </source>
</evidence>
<dbReference type="PANTHER" id="PTHR10584:SF166">
    <property type="entry name" value="RIBOKINASE"/>
    <property type="match status" value="1"/>
</dbReference>
<reference evidence="6" key="2">
    <citation type="submission" date="2013-06" db="EMBL/GenBank/DDBJ databases">
        <title>Draft genome sequence of Clostridium hylemonae (DSM 15053).</title>
        <authorList>
            <person name="Sudarsanam P."/>
            <person name="Ley R."/>
            <person name="Guruge J."/>
            <person name="Turnbaugh P.J."/>
            <person name="Mahowald M."/>
            <person name="Liep D."/>
            <person name="Gordon J."/>
        </authorList>
    </citation>
    <scope>NUCLEOTIDE SEQUENCE</scope>
    <source>
        <strain evidence="6">DSM 15053</strain>
    </source>
</reference>
<dbReference type="Pfam" id="PF00294">
    <property type="entry name" value="PfkB"/>
    <property type="match status" value="1"/>
</dbReference>